<dbReference type="Gene3D" id="1.20.120.1760">
    <property type="match status" value="1"/>
</dbReference>
<keyword evidence="3" id="KW-1133">Transmembrane helix</keyword>
<evidence type="ECO:0000313" key="4">
    <source>
        <dbReference type="EMBL" id="AEA47442.1"/>
    </source>
</evidence>
<dbReference type="GeneID" id="10394562"/>
<dbReference type="InterPro" id="IPR000462">
    <property type="entry name" value="CDP-OH_P_trans"/>
</dbReference>
<name>F2KNW5_ARCVS</name>
<gene>
    <name evidence="4" type="ordered locus">Arcve_1439</name>
</gene>
<sequence length="190" mass="20973">MGTNWEYVLTEVVYRRFSRPLAQFLARFDVDPNHITIVATLTGMIPAFLMAYGMFYEAIVAIFISQILDCTDGDLARLTGKTTRKGAYLDRVMDRFVDAALIMGLVAVNPEYWLLGMLALTTSFGVSITRVMAEAEGAVCKVGVGGRDTRLLIIMLGLLFGAIYETLVVLTVLGAVTTVHRMIHSLKQLD</sequence>
<evidence type="ECO:0000256" key="2">
    <source>
        <dbReference type="RuleBase" id="RU003750"/>
    </source>
</evidence>
<dbReference type="HOGENOM" id="CLU_080384_1_1_2"/>
<comment type="similarity">
    <text evidence="2">Belongs to the CDP-alcohol phosphatidyltransferase class-I family.</text>
</comment>
<dbReference type="GO" id="GO:0008654">
    <property type="term" value="P:phospholipid biosynthetic process"/>
    <property type="evidence" value="ECO:0007669"/>
    <property type="project" value="InterPro"/>
</dbReference>
<dbReference type="eggNOG" id="arCOG00670">
    <property type="taxonomic scope" value="Archaea"/>
</dbReference>
<proteinExistence type="inferred from homology"/>
<dbReference type="STRING" id="693661.Arcve_1439"/>
<keyword evidence="3" id="KW-0472">Membrane</keyword>
<dbReference type="OrthoDB" id="9904at2157"/>
<keyword evidence="3" id="KW-0812">Transmembrane</keyword>
<evidence type="ECO:0000256" key="1">
    <source>
        <dbReference type="ARBA" id="ARBA00022679"/>
    </source>
</evidence>
<protein>
    <submittedName>
        <fullName evidence="4">CDP-alcohol phosphatidyltransferase</fullName>
    </submittedName>
</protein>
<feature type="transmembrane region" description="Helical" evidence="3">
    <location>
        <begin position="153"/>
        <end position="179"/>
    </location>
</feature>
<dbReference type="Proteomes" id="UP000008136">
    <property type="component" value="Chromosome"/>
</dbReference>
<dbReference type="EMBL" id="CP002588">
    <property type="protein sequence ID" value="AEA47442.1"/>
    <property type="molecule type" value="Genomic_DNA"/>
</dbReference>
<reference evidence="4 5" key="1">
    <citation type="submission" date="2011-03" db="EMBL/GenBank/DDBJ databases">
        <title>The complete genome of Archaeoglobus veneficus SNP6.</title>
        <authorList>
            <consortium name="US DOE Joint Genome Institute (JGI-PGF)"/>
            <person name="Lucas S."/>
            <person name="Copeland A."/>
            <person name="Lapidus A."/>
            <person name="Bruce D."/>
            <person name="Goodwin L."/>
            <person name="Pitluck S."/>
            <person name="Kyrpides N."/>
            <person name="Mavromatis K."/>
            <person name="Pagani I."/>
            <person name="Ivanova N."/>
            <person name="Mikhailova N."/>
            <person name="Lu M."/>
            <person name="Detter J.C."/>
            <person name="Tapia R."/>
            <person name="Han C."/>
            <person name="Land M."/>
            <person name="Hauser L."/>
            <person name="Markowitz V."/>
            <person name="Cheng J.-F."/>
            <person name="Hugenholtz P."/>
            <person name="Woyke T."/>
            <person name="Wu D."/>
            <person name="Spring S."/>
            <person name="Brambilla E."/>
            <person name="Klenk H.-P."/>
            <person name="Eisen J.A."/>
        </authorList>
    </citation>
    <scope>NUCLEOTIDE SEQUENCE [LARGE SCALE GENOMIC DNA]</scope>
    <source>
        <strain>SNP6</strain>
    </source>
</reference>
<keyword evidence="1 2" id="KW-0808">Transferase</keyword>
<dbReference type="PROSITE" id="PS00379">
    <property type="entry name" value="CDP_ALCOHOL_P_TRANSF"/>
    <property type="match status" value="1"/>
</dbReference>
<dbReference type="GO" id="GO:0016780">
    <property type="term" value="F:phosphotransferase activity, for other substituted phosphate groups"/>
    <property type="evidence" value="ECO:0007669"/>
    <property type="project" value="InterPro"/>
</dbReference>
<dbReference type="AlphaFoldDB" id="F2KNW5"/>
<feature type="transmembrane region" description="Helical" evidence="3">
    <location>
        <begin position="35"/>
        <end position="55"/>
    </location>
</feature>
<dbReference type="InterPro" id="IPR048254">
    <property type="entry name" value="CDP_ALCOHOL_P_TRANSF_CS"/>
</dbReference>
<organism evidence="4 5">
    <name type="scientific">Archaeoglobus veneficus (strain DSM 11195 / SNP6)</name>
    <dbReference type="NCBI Taxonomy" id="693661"/>
    <lineage>
        <taxon>Archaea</taxon>
        <taxon>Methanobacteriati</taxon>
        <taxon>Methanobacteriota</taxon>
        <taxon>Archaeoglobi</taxon>
        <taxon>Archaeoglobales</taxon>
        <taxon>Archaeoglobaceae</taxon>
        <taxon>Archaeoglobus</taxon>
    </lineage>
</organism>
<dbReference type="GO" id="GO:0016020">
    <property type="term" value="C:membrane"/>
    <property type="evidence" value="ECO:0007669"/>
    <property type="project" value="InterPro"/>
</dbReference>
<evidence type="ECO:0000256" key="3">
    <source>
        <dbReference type="SAM" id="Phobius"/>
    </source>
</evidence>
<dbReference type="RefSeq" id="WP_013684103.1">
    <property type="nucleotide sequence ID" value="NC_015320.1"/>
</dbReference>
<evidence type="ECO:0000313" key="5">
    <source>
        <dbReference type="Proteomes" id="UP000008136"/>
    </source>
</evidence>
<dbReference type="KEGG" id="ave:Arcve_1439"/>
<keyword evidence="5" id="KW-1185">Reference proteome</keyword>
<dbReference type="Pfam" id="PF01066">
    <property type="entry name" value="CDP-OH_P_transf"/>
    <property type="match status" value="1"/>
</dbReference>
<dbReference type="InterPro" id="IPR043130">
    <property type="entry name" value="CDP-OH_PTrfase_TM_dom"/>
</dbReference>
<accession>F2KNW5</accession>